<feature type="compositionally biased region" description="Polar residues" evidence="5">
    <location>
        <begin position="163"/>
        <end position="173"/>
    </location>
</feature>
<evidence type="ECO:0000256" key="2">
    <source>
        <dbReference type="ARBA" id="ARBA00022692"/>
    </source>
</evidence>
<feature type="region of interest" description="Disordered" evidence="5">
    <location>
        <begin position="155"/>
        <end position="187"/>
    </location>
</feature>
<dbReference type="GO" id="GO:0016020">
    <property type="term" value="C:membrane"/>
    <property type="evidence" value="ECO:0007669"/>
    <property type="project" value="UniProtKB-SubCell"/>
</dbReference>
<evidence type="ECO:0000256" key="6">
    <source>
        <dbReference type="SAM" id="Phobius"/>
    </source>
</evidence>
<feature type="region of interest" description="Disordered" evidence="5">
    <location>
        <begin position="302"/>
        <end position="330"/>
    </location>
</feature>
<keyword evidence="8" id="KW-1185">Reference proteome</keyword>
<evidence type="ECO:0000256" key="3">
    <source>
        <dbReference type="ARBA" id="ARBA00022989"/>
    </source>
</evidence>
<feature type="compositionally biased region" description="Basic and acidic residues" evidence="5">
    <location>
        <begin position="276"/>
        <end position="287"/>
    </location>
</feature>
<dbReference type="AlphaFoldDB" id="A0A507QIQ3"/>
<evidence type="ECO:0000313" key="8">
    <source>
        <dbReference type="Proteomes" id="UP000319663"/>
    </source>
</evidence>
<proteinExistence type="predicted"/>
<evidence type="ECO:0000313" key="7">
    <source>
        <dbReference type="EMBL" id="TQB68376.1"/>
    </source>
</evidence>
<comment type="caution">
    <text evidence="7">The sequence shown here is derived from an EMBL/GenBank/DDBJ whole genome shotgun (WGS) entry which is preliminary data.</text>
</comment>
<feature type="transmembrane region" description="Helical" evidence="6">
    <location>
        <begin position="88"/>
        <end position="109"/>
    </location>
</feature>
<dbReference type="OrthoDB" id="272778at2759"/>
<keyword evidence="4 6" id="KW-0472">Membrane</keyword>
<feature type="transmembrane region" description="Helical" evidence="6">
    <location>
        <begin position="15"/>
        <end position="35"/>
    </location>
</feature>
<feature type="region of interest" description="Disordered" evidence="5">
    <location>
        <begin position="258"/>
        <end position="287"/>
    </location>
</feature>
<name>A0A507QIQ3_MONPU</name>
<gene>
    <name evidence="7" type="ORF">MPDQ_003544</name>
</gene>
<keyword evidence="2 6" id="KW-0812">Transmembrane</keyword>
<feature type="transmembrane region" description="Helical" evidence="6">
    <location>
        <begin position="121"/>
        <end position="140"/>
    </location>
</feature>
<reference evidence="7 8" key="1">
    <citation type="submission" date="2019-06" db="EMBL/GenBank/DDBJ databases">
        <title>Wine fermentation using esterase from Monascus purpureus.</title>
        <authorList>
            <person name="Geng C."/>
            <person name="Zhang Y."/>
        </authorList>
    </citation>
    <scope>NUCLEOTIDE SEQUENCE [LARGE SCALE GENOMIC DNA]</scope>
    <source>
        <strain evidence="7">HQ1</strain>
    </source>
</reference>
<dbReference type="EMBL" id="VIFY01000222">
    <property type="protein sequence ID" value="TQB68376.1"/>
    <property type="molecule type" value="Genomic_DNA"/>
</dbReference>
<evidence type="ECO:0000256" key="5">
    <source>
        <dbReference type="SAM" id="MobiDB-lite"/>
    </source>
</evidence>
<feature type="transmembrane region" description="Helical" evidence="6">
    <location>
        <begin position="55"/>
        <end position="76"/>
    </location>
</feature>
<evidence type="ECO:0000256" key="1">
    <source>
        <dbReference type="ARBA" id="ARBA00004141"/>
    </source>
</evidence>
<dbReference type="InterPro" id="IPR035952">
    <property type="entry name" value="Rhomboid-like_sf"/>
</dbReference>
<dbReference type="STRING" id="5098.A0A507QIQ3"/>
<dbReference type="SUPFAM" id="SSF144091">
    <property type="entry name" value="Rhomboid-like"/>
    <property type="match status" value="1"/>
</dbReference>
<dbReference type="Proteomes" id="UP000319663">
    <property type="component" value="Unassembled WGS sequence"/>
</dbReference>
<comment type="subcellular location">
    <subcellularLocation>
        <location evidence="1">Membrane</location>
        <topology evidence="1">Multi-pass membrane protein</topology>
    </subcellularLocation>
</comment>
<accession>A0A507QIQ3</accession>
<evidence type="ECO:0008006" key="9">
    <source>
        <dbReference type="Google" id="ProtNLM"/>
    </source>
</evidence>
<evidence type="ECO:0000256" key="4">
    <source>
        <dbReference type="ARBA" id="ARBA00023136"/>
    </source>
</evidence>
<keyword evidence="3 6" id="KW-1133">Transmembrane helix</keyword>
<organism evidence="7 8">
    <name type="scientific">Monascus purpureus</name>
    <name type="common">Red mold</name>
    <name type="synonym">Monascus anka</name>
    <dbReference type="NCBI Taxonomy" id="5098"/>
    <lineage>
        <taxon>Eukaryota</taxon>
        <taxon>Fungi</taxon>
        <taxon>Dikarya</taxon>
        <taxon>Ascomycota</taxon>
        <taxon>Pezizomycotina</taxon>
        <taxon>Eurotiomycetes</taxon>
        <taxon>Eurotiomycetidae</taxon>
        <taxon>Eurotiales</taxon>
        <taxon>Aspergillaceae</taxon>
        <taxon>Monascus</taxon>
    </lineage>
</organism>
<sequence length="339" mass="36494">MLTSGLTNAPVSKALLIYTIASSIWLSILDIKYLVHVQVSPHLWQYGQYWRALVWQVAGFANSTEALFGAMLIYHLRVVERAWGGKKLVSFLLTTLPYTTLLPPILLSLVLRPISLNTMNYLPSGPTATIFAVLAQYYALIPHTYRYRISTTSSSSSSASASQNAPDSYNTNTSSSGSSSESSASSASGSSKSLILLLSDKSTTYLVAAQLAFSQFPGMLLPAVVGWTVGLAWRAELLPGSGSGWRVPAWVLGEKERVSSRGGGGRGIGTYSVDNSHGHGEREGTERYHDLRRRLEGEAAAAAAASTSTGVGRRDGITSDQGQRQRRPGGFLERLRGAF</sequence>
<protein>
    <recommendedName>
        <fullName evidence="9">Peptidase S54 rhomboid domain-containing protein</fullName>
    </recommendedName>
</protein>
<feature type="compositionally biased region" description="Low complexity" evidence="5">
    <location>
        <begin position="174"/>
        <end position="187"/>
    </location>
</feature>